<protein>
    <submittedName>
        <fullName evidence="1">Uncharacterized protein</fullName>
    </submittedName>
</protein>
<sequence length="139" mass="14608">MSVSSRSPRDAVDEATRLLDDAQQALDDEFDALTWREDPSNPAPKSADGNCVWRVPSRICDDYLAKDSADDQRIADALNSALVAHGLPKAPVVDGGTGGWATTSSSADGVTFEFRSKGITELSVSVAFAGDCTEVSDGA</sequence>
<dbReference type="Proteomes" id="UP001055868">
    <property type="component" value="Chromosome"/>
</dbReference>
<evidence type="ECO:0000313" key="1">
    <source>
        <dbReference type="EMBL" id="UQN29073.1"/>
    </source>
</evidence>
<dbReference type="EMBL" id="CP097218">
    <property type="protein sequence ID" value="UQN29073.1"/>
    <property type="molecule type" value="Genomic_DNA"/>
</dbReference>
<evidence type="ECO:0000313" key="2">
    <source>
        <dbReference type="Proteomes" id="UP001055868"/>
    </source>
</evidence>
<accession>A0ABY4N3D4</accession>
<reference evidence="1" key="1">
    <citation type="submission" date="2022-05" db="EMBL/GenBank/DDBJ databases">
        <title>Genomic analysis of Brachybacterium sp. CBA3104.</title>
        <authorList>
            <person name="Roh S.W."/>
            <person name="Kim Y.B."/>
            <person name="Kim Y."/>
        </authorList>
    </citation>
    <scope>NUCLEOTIDE SEQUENCE</scope>
    <source>
        <strain evidence="1">CBA3104</strain>
    </source>
</reference>
<gene>
    <name evidence="1" type="ORF">M4486_15795</name>
</gene>
<name>A0ABY4N3D4_9MICO</name>
<organism evidence="1 2">
    <name type="scientific">Brachybacterium kimchii</name>
    <dbReference type="NCBI Taxonomy" id="2942909"/>
    <lineage>
        <taxon>Bacteria</taxon>
        <taxon>Bacillati</taxon>
        <taxon>Actinomycetota</taxon>
        <taxon>Actinomycetes</taxon>
        <taxon>Micrococcales</taxon>
        <taxon>Dermabacteraceae</taxon>
        <taxon>Brachybacterium</taxon>
    </lineage>
</organism>
<keyword evidence="2" id="KW-1185">Reference proteome</keyword>
<dbReference type="RefSeq" id="WP_249478235.1">
    <property type="nucleotide sequence ID" value="NZ_CP097218.1"/>
</dbReference>
<proteinExistence type="predicted"/>